<evidence type="ECO:0000313" key="1">
    <source>
        <dbReference type="EMBL" id="CAJ2631193.1"/>
    </source>
</evidence>
<name>A0ACB0IH99_TRIPR</name>
<dbReference type="EMBL" id="CASHSV030000001">
    <property type="protein sequence ID" value="CAJ2631193.1"/>
    <property type="molecule type" value="Genomic_DNA"/>
</dbReference>
<organism evidence="1 2">
    <name type="scientific">Trifolium pratense</name>
    <name type="common">Red clover</name>
    <dbReference type="NCBI Taxonomy" id="57577"/>
    <lineage>
        <taxon>Eukaryota</taxon>
        <taxon>Viridiplantae</taxon>
        <taxon>Streptophyta</taxon>
        <taxon>Embryophyta</taxon>
        <taxon>Tracheophyta</taxon>
        <taxon>Spermatophyta</taxon>
        <taxon>Magnoliopsida</taxon>
        <taxon>eudicotyledons</taxon>
        <taxon>Gunneridae</taxon>
        <taxon>Pentapetalae</taxon>
        <taxon>rosids</taxon>
        <taxon>fabids</taxon>
        <taxon>Fabales</taxon>
        <taxon>Fabaceae</taxon>
        <taxon>Papilionoideae</taxon>
        <taxon>50 kb inversion clade</taxon>
        <taxon>NPAAA clade</taxon>
        <taxon>Hologalegina</taxon>
        <taxon>IRL clade</taxon>
        <taxon>Trifolieae</taxon>
        <taxon>Trifolium</taxon>
    </lineage>
</organism>
<keyword evidence="2" id="KW-1185">Reference proteome</keyword>
<evidence type="ECO:0000313" key="2">
    <source>
        <dbReference type="Proteomes" id="UP001177021"/>
    </source>
</evidence>
<reference evidence="1" key="1">
    <citation type="submission" date="2023-10" db="EMBL/GenBank/DDBJ databases">
        <authorList>
            <person name="Rodriguez Cubillos JULIANA M."/>
            <person name="De Vega J."/>
        </authorList>
    </citation>
    <scope>NUCLEOTIDE SEQUENCE</scope>
</reference>
<dbReference type="Proteomes" id="UP001177021">
    <property type="component" value="Unassembled WGS sequence"/>
</dbReference>
<protein>
    <submittedName>
        <fullName evidence="1">Uncharacterized protein</fullName>
    </submittedName>
</protein>
<accession>A0ACB0IH99</accession>
<gene>
    <name evidence="1" type="ORF">MILVUS5_LOCUS2806</name>
</gene>
<proteinExistence type="predicted"/>
<comment type="caution">
    <text evidence="1">The sequence shown here is derived from an EMBL/GenBank/DDBJ whole genome shotgun (WGS) entry which is preliminary data.</text>
</comment>
<sequence>MLHICRSYVFIYYLAYYFHLTNEKVTILGLVTQEFSALQRHYAVLQALALEEDEIPEIKDETLPDEEGLARPGVVRAIEEFKTSVYGENYDEESEHGTGKLTEAAKKRKAHAEFAMKECENYDWGELAETGKLKDLTVVELKYYLTGHNLPVSGKKEALVSRILTHMGK</sequence>